<gene>
    <name evidence="2" type="ORF">GON05_21700</name>
</gene>
<dbReference type="Proteomes" id="UP000467637">
    <property type="component" value="Unassembled WGS sequence"/>
</dbReference>
<protein>
    <submittedName>
        <fullName evidence="2">DUF3679 domain-containing protein</fullName>
    </submittedName>
</protein>
<evidence type="ECO:0000256" key="1">
    <source>
        <dbReference type="SAM" id="MobiDB-lite"/>
    </source>
</evidence>
<reference evidence="2 3" key="1">
    <citation type="submission" date="2019-12" db="EMBL/GenBank/DDBJ databases">
        <authorList>
            <person name="Huq M.A."/>
        </authorList>
    </citation>
    <scope>NUCLEOTIDE SEQUENCE [LARGE SCALE GENOMIC DNA]</scope>
    <source>
        <strain evidence="2 3">MAH-34</strain>
    </source>
</reference>
<dbReference type="EMBL" id="WSEM01000016">
    <property type="protein sequence ID" value="MVQ37236.1"/>
    <property type="molecule type" value="Genomic_DNA"/>
</dbReference>
<dbReference type="Pfam" id="PF12438">
    <property type="entry name" value="DUF3679"/>
    <property type="match status" value="1"/>
</dbReference>
<accession>A0ABW9UE22</accession>
<proteinExistence type="predicted"/>
<keyword evidence="3" id="KW-1185">Reference proteome</keyword>
<sequence>MKFKGGFLMKLRHFYIKVSLFGLLLLFCILFGVSLASSGMERIQGPQPSAKAAAQEPVKPTAKGTVAAASAGKATTSPAPKGDAGTKTNAGSTAKPEADKQADPVADHDNSLNHVGNKLGDLLQIASHHGIKLFVSIFDAILGKG</sequence>
<evidence type="ECO:0000313" key="3">
    <source>
        <dbReference type="Proteomes" id="UP000467637"/>
    </source>
</evidence>
<evidence type="ECO:0000313" key="2">
    <source>
        <dbReference type="EMBL" id="MVQ37236.1"/>
    </source>
</evidence>
<feature type="compositionally biased region" description="Basic and acidic residues" evidence="1">
    <location>
        <begin position="96"/>
        <end position="111"/>
    </location>
</feature>
<organism evidence="2 3">
    <name type="scientific">Paenibacillus anseongense</name>
    <dbReference type="NCBI Taxonomy" id="2682845"/>
    <lineage>
        <taxon>Bacteria</taxon>
        <taxon>Bacillati</taxon>
        <taxon>Bacillota</taxon>
        <taxon>Bacilli</taxon>
        <taxon>Bacillales</taxon>
        <taxon>Paenibacillaceae</taxon>
        <taxon>Paenibacillus</taxon>
    </lineage>
</organism>
<name>A0ABW9UE22_9BACL</name>
<dbReference type="InterPro" id="IPR020534">
    <property type="entry name" value="Uncharacterised_YqxA"/>
</dbReference>
<comment type="caution">
    <text evidence="2">The sequence shown here is derived from an EMBL/GenBank/DDBJ whole genome shotgun (WGS) entry which is preliminary data.</text>
</comment>
<feature type="region of interest" description="Disordered" evidence="1">
    <location>
        <begin position="41"/>
        <end position="111"/>
    </location>
</feature>